<comment type="caution">
    <text evidence="2">The sequence shown here is derived from an EMBL/GenBank/DDBJ whole genome shotgun (WGS) entry which is preliminary data.</text>
</comment>
<reference evidence="2 3" key="1">
    <citation type="submission" date="2016-02" db="EMBL/GenBank/DDBJ databases">
        <title>Genome sequence of Tissierella creatinophila DSM 6911.</title>
        <authorList>
            <person name="Poehlein A."/>
            <person name="Daniel R."/>
        </authorList>
    </citation>
    <scope>NUCLEOTIDE SEQUENCE [LARGE SCALE GENOMIC DNA]</scope>
    <source>
        <strain evidence="2 3">DSM 6911</strain>
    </source>
</reference>
<dbReference type="OrthoDB" id="9797191at2"/>
<feature type="signal peptide" evidence="1">
    <location>
        <begin position="1"/>
        <end position="21"/>
    </location>
</feature>
<organism evidence="2 3">
    <name type="scientific">Tissierella creatinophila DSM 6911</name>
    <dbReference type="NCBI Taxonomy" id="1123403"/>
    <lineage>
        <taxon>Bacteria</taxon>
        <taxon>Bacillati</taxon>
        <taxon>Bacillota</taxon>
        <taxon>Tissierellia</taxon>
        <taxon>Tissierellales</taxon>
        <taxon>Tissierellaceae</taxon>
        <taxon>Tissierella</taxon>
    </lineage>
</organism>
<dbReference type="PANTHER" id="PTHR35788">
    <property type="entry name" value="EXPORTED PROTEIN-RELATED"/>
    <property type="match status" value="1"/>
</dbReference>
<proteinExistence type="predicted"/>
<evidence type="ECO:0000313" key="2">
    <source>
        <dbReference type="EMBL" id="OLS03092.1"/>
    </source>
</evidence>
<feature type="chain" id="PRO_5013182828" evidence="1">
    <location>
        <begin position="22"/>
        <end position="300"/>
    </location>
</feature>
<keyword evidence="3" id="KW-1185">Reference proteome</keyword>
<sequence length="300" mass="33871">MKKLFCLILVFSLLTINISYASSIYYKDVKNSELQILLNKIDKNYDNPDVSSEVTNLPWRNDSKFLYSKEKYNTPILMAAYVAVLKNPLPGEEANVKHAASMVKEKVIKPGDVFSQNKTIGPYTKERGFKEGSSYSAGKIVMSEGGGVCKIATTLYNLAVLSNLEIVERYNHSMPINYVPYGQDATVFYGSKDFRFKNTTDGNILIWSELIGNKLYMGFYGTKNPPKVTWDHIITERREPGKKYIKNESLKKGEMIEKIKGLEGATVKSTITIEYLNGDISVKNMGISRYNALPFIIETN</sequence>
<dbReference type="InterPro" id="IPR052913">
    <property type="entry name" value="Glycopeptide_resist_protein"/>
</dbReference>
<dbReference type="RefSeq" id="WP_075725364.1">
    <property type="nucleotide sequence ID" value="NZ_LTDM01000011.1"/>
</dbReference>
<protein>
    <submittedName>
        <fullName evidence="2">Vancomycin B-type resistance protein VanW</fullName>
    </submittedName>
</protein>
<dbReference type="InterPro" id="IPR007391">
    <property type="entry name" value="Vancomycin_resist_VanW"/>
</dbReference>
<name>A0A1U7M702_TISCR</name>
<accession>A0A1U7M702</accession>
<dbReference type="PANTHER" id="PTHR35788:SF1">
    <property type="entry name" value="EXPORTED PROTEIN"/>
    <property type="match status" value="1"/>
</dbReference>
<evidence type="ECO:0000256" key="1">
    <source>
        <dbReference type="SAM" id="SignalP"/>
    </source>
</evidence>
<dbReference type="Pfam" id="PF04294">
    <property type="entry name" value="VanW"/>
    <property type="match status" value="1"/>
</dbReference>
<gene>
    <name evidence="2" type="primary">vanW_2</name>
    <name evidence="2" type="ORF">TICRE_07880</name>
</gene>
<evidence type="ECO:0000313" key="3">
    <source>
        <dbReference type="Proteomes" id="UP000186112"/>
    </source>
</evidence>
<dbReference type="EMBL" id="LTDM01000011">
    <property type="protein sequence ID" value="OLS03092.1"/>
    <property type="molecule type" value="Genomic_DNA"/>
</dbReference>
<keyword evidence="1" id="KW-0732">Signal</keyword>
<dbReference type="Proteomes" id="UP000186112">
    <property type="component" value="Unassembled WGS sequence"/>
</dbReference>
<dbReference type="AlphaFoldDB" id="A0A1U7M702"/>